<evidence type="ECO:0000256" key="14">
    <source>
        <dbReference type="RuleBase" id="RU003684"/>
    </source>
</evidence>
<keyword evidence="16" id="KW-1185">Reference proteome</keyword>
<evidence type="ECO:0000313" key="15">
    <source>
        <dbReference type="EMBL" id="SIS46201.1"/>
    </source>
</evidence>
<feature type="binding site" evidence="13">
    <location>
        <position position="169"/>
    </location>
    <ligand>
        <name>Mn(2+)</name>
        <dbReference type="ChEBI" id="CHEBI:29035"/>
        <label>1</label>
    </ligand>
</feature>
<evidence type="ECO:0000256" key="6">
    <source>
        <dbReference type="ARBA" id="ARBA00023115"/>
    </source>
</evidence>
<evidence type="ECO:0000256" key="8">
    <source>
        <dbReference type="ARBA" id="ARBA00050304"/>
    </source>
</evidence>
<proteinExistence type="inferred from homology"/>
<dbReference type="GO" id="GO:0033389">
    <property type="term" value="P:putrescine biosynthetic process from arginine, via agmatine"/>
    <property type="evidence" value="ECO:0007669"/>
    <property type="project" value="TreeGrafter"/>
</dbReference>
<dbReference type="PANTHER" id="PTHR11358">
    <property type="entry name" value="ARGINASE/AGMATINASE"/>
    <property type="match status" value="1"/>
</dbReference>
<evidence type="ECO:0000256" key="9">
    <source>
        <dbReference type="ARBA" id="ARBA00054406"/>
    </source>
</evidence>
<dbReference type="PROSITE" id="PS51409">
    <property type="entry name" value="ARGINASE_2"/>
    <property type="match status" value="1"/>
</dbReference>
<comment type="cofactor">
    <cofactor evidence="13">
        <name>Mn(2+)</name>
        <dbReference type="ChEBI" id="CHEBI:29035"/>
    </cofactor>
    <text evidence="13">Binds 2 manganese ions per subunit.</text>
</comment>
<dbReference type="NCBIfam" id="NF002564">
    <property type="entry name" value="PRK02190.1"/>
    <property type="match status" value="1"/>
</dbReference>
<gene>
    <name evidence="15" type="ORF">SAMN05421760_101844</name>
</gene>
<evidence type="ECO:0000256" key="10">
    <source>
        <dbReference type="ARBA" id="ARBA00066392"/>
    </source>
</evidence>
<comment type="similarity">
    <text evidence="1">Belongs to the arginase family. Agmatinase subfamily.</text>
</comment>
<dbReference type="PIRSF" id="PIRSF036979">
    <property type="entry name" value="Arginase"/>
    <property type="match status" value="1"/>
</dbReference>
<feature type="binding site" evidence="13">
    <location>
        <position position="249"/>
    </location>
    <ligand>
        <name>Mn(2+)</name>
        <dbReference type="ChEBI" id="CHEBI:29035"/>
        <label>1</label>
    </ligand>
</feature>
<evidence type="ECO:0000256" key="13">
    <source>
        <dbReference type="PIRSR" id="PIRSR036979-1"/>
    </source>
</evidence>
<dbReference type="CDD" id="cd11592">
    <property type="entry name" value="Agmatinase_PAH"/>
    <property type="match status" value="1"/>
</dbReference>
<dbReference type="Pfam" id="PF00491">
    <property type="entry name" value="Arginase"/>
    <property type="match status" value="1"/>
</dbReference>
<dbReference type="FunFam" id="3.40.800.10:FF:000001">
    <property type="entry name" value="Agmatinase"/>
    <property type="match status" value="1"/>
</dbReference>
<dbReference type="InterPro" id="IPR006035">
    <property type="entry name" value="Ureohydrolase"/>
</dbReference>
<evidence type="ECO:0000256" key="7">
    <source>
        <dbReference type="ARBA" id="ARBA00023211"/>
    </source>
</evidence>
<organism evidence="15 16">
    <name type="scientific">Neptunomonas antarctica</name>
    <dbReference type="NCBI Taxonomy" id="619304"/>
    <lineage>
        <taxon>Bacteria</taxon>
        <taxon>Pseudomonadati</taxon>
        <taxon>Pseudomonadota</taxon>
        <taxon>Gammaproteobacteria</taxon>
        <taxon>Oceanospirillales</taxon>
        <taxon>Oceanospirillaceae</taxon>
        <taxon>Neptunomonas</taxon>
    </lineage>
</organism>
<feature type="binding site" evidence="13">
    <location>
        <position position="247"/>
    </location>
    <ligand>
        <name>Mn(2+)</name>
        <dbReference type="ChEBI" id="CHEBI:29035"/>
        <label>1</label>
    </ligand>
</feature>
<keyword evidence="2 13" id="KW-0479">Metal-binding</keyword>
<reference evidence="16" key="1">
    <citation type="submission" date="2017-01" db="EMBL/GenBank/DDBJ databases">
        <authorList>
            <person name="Varghese N."/>
            <person name="Submissions S."/>
        </authorList>
    </citation>
    <scope>NUCLEOTIDE SEQUENCE [LARGE SCALE GENOMIC DNA]</scope>
    <source>
        <strain evidence="16">DSM 22306</strain>
    </source>
</reference>
<dbReference type="GO" id="GO:0008295">
    <property type="term" value="P:spermidine biosynthetic process"/>
    <property type="evidence" value="ECO:0007669"/>
    <property type="project" value="UniProtKB-KW"/>
</dbReference>
<dbReference type="InterPro" id="IPR005925">
    <property type="entry name" value="Agmatinase-rel"/>
</dbReference>
<keyword evidence="6" id="KW-0620">Polyamine biosynthesis</keyword>
<dbReference type="SUPFAM" id="SSF52768">
    <property type="entry name" value="Arginase/deacetylase"/>
    <property type="match status" value="1"/>
</dbReference>
<dbReference type="InterPro" id="IPR020855">
    <property type="entry name" value="Ureohydrolase_Mn_BS"/>
</dbReference>
<dbReference type="NCBIfam" id="TIGR01230">
    <property type="entry name" value="agmatinase"/>
    <property type="match status" value="1"/>
</dbReference>
<evidence type="ECO:0000313" key="16">
    <source>
        <dbReference type="Proteomes" id="UP000185999"/>
    </source>
</evidence>
<evidence type="ECO:0000256" key="2">
    <source>
        <dbReference type="ARBA" id="ARBA00022723"/>
    </source>
</evidence>
<comment type="function">
    <text evidence="9">Catalyzes the formation of putrescine from agmatine.</text>
</comment>
<keyword evidence="3 14" id="KW-0378">Hydrolase</keyword>
<dbReference type="EMBL" id="FTOE01000001">
    <property type="protein sequence ID" value="SIS46201.1"/>
    <property type="molecule type" value="Genomic_DNA"/>
</dbReference>
<sequence length="323" mass="34424">MSGLNDGATNADVTNDSVSVADADMPLYAAMGMTFMQFPAVTTLPQCNAEVIVSGVPFDMATSGRSGARFGPQGVRQASVNLVWEGARWPWTFALDDHLKVADAGNVTFKHGEPQTLVDNLEAHISHILDAGKSALTFGGDHFITLPILRAYAKKHGPVALIHFDAHTDTYSGGSKYDHGTIFHHAVQEGLVDTEHSLQIGIRTAYTLENHPFEVLDAAWVNDLGPAATLERIKQRVGDKKAYVSFDIDGLDPAFAPGTGTPVVAGISIDCALKVIRGLQGLNLIGMDVVEVAPAYDHAEITSLAGATLALEYLYVLAANKMA</sequence>
<feature type="binding site" evidence="13">
    <location>
        <position position="165"/>
    </location>
    <ligand>
        <name>Mn(2+)</name>
        <dbReference type="ChEBI" id="CHEBI:29035"/>
        <label>1</label>
    </ligand>
</feature>
<keyword evidence="5" id="KW-0745">Spermidine biosynthesis</keyword>
<keyword evidence="7 13" id="KW-0464">Manganese</keyword>
<accession>A0A1N7JAB4</accession>
<evidence type="ECO:0000256" key="5">
    <source>
        <dbReference type="ARBA" id="ARBA00023066"/>
    </source>
</evidence>
<keyword evidence="4" id="KW-0661">Putrescine biosynthesis</keyword>
<dbReference type="Gene3D" id="3.40.800.10">
    <property type="entry name" value="Ureohydrolase domain"/>
    <property type="match status" value="1"/>
</dbReference>
<dbReference type="STRING" id="619304.SAMN05421760_101844"/>
<evidence type="ECO:0000256" key="4">
    <source>
        <dbReference type="ARBA" id="ARBA00023023"/>
    </source>
</evidence>
<dbReference type="Proteomes" id="UP000185999">
    <property type="component" value="Unassembled WGS sequence"/>
</dbReference>
<evidence type="ECO:0000256" key="3">
    <source>
        <dbReference type="ARBA" id="ARBA00022801"/>
    </source>
</evidence>
<dbReference type="PANTHER" id="PTHR11358:SF26">
    <property type="entry name" value="GUANIDINO ACID HYDROLASE, MITOCHONDRIAL"/>
    <property type="match status" value="1"/>
</dbReference>
<dbReference type="RefSeq" id="WP_054342992.1">
    <property type="nucleotide sequence ID" value="NZ_FTOE01000001.1"/>
</dbReference>
<name>A0A1N7JAB4_9GAMM</name>
<feature type="binding site" evidence="13">
    <location>
        <position position="167"/>
    </location>
    <ligand>
        <name>Mn(2+)</name>
        <dbReference type="ChEBI" id="CHEBI:29035"/>
        <label>1</label>
    </ligand>
</feature>
<protein>
    <recommendedName>
        <fullName evidence="11">Agmatinase</fullName>
        <ecNumber evidence="10">3.5.3.11</ecNumber>
    </recommendedName>
    <alternativeName>
        <fullName evidence="12">Agmatine ureohydrolase</fullName>
    </alternativeName>
</protein>
<dbReference type="AlphaFoldDB" id="A0A1N7JAB4"/>
<feature type="binding site" evidence="13">
    <location>
        <position position="142"/>
    </location>
    <ligand>
        <name>Mn(2+)</name>
        <dbReference type="ChEBI" id="CHEBI:29035"/>
        <label>1</label>
    </ligand>
</feature>
<dbReference type="InterPro" id="IPR023696">
    <property type="entry name" value="Ureohydrolase_dom_sf"/>
</dbReference>
<dbReference type="GO" id="GO:0046872">
    <property type="term" value="F:metal ion binding"/>
    <property type="evidence" value="ECO:0007669"/>
    <property type="project" value="UniProtKB-KW"/>
</dbReference>
<dbReference type="GO" id="GO:0008783">
    <property type="term" value="F:agmatinase activity"/>
    <property type="evidence" value="ECO:0007669"/>
    <property type="project" value="UniProtKB-EC"/>
</dbReference>
<comment type="catalytic activity">
    <reaction evidence="8">
        <text>agmatine + H2O = urea + putrescine</text>
        <dbReference type="Rhea" id="RHEA:13929"/>
        <dbReference type="ChEBI" id="CHEBI:15377"/>
        <dbReference type="ChEBI" id="CHEBI:16199"/>
        <dbReference type="ChEBI" id="CHEBI:58145"/>
        <dbReference type="ChEBI" id="CHEBI:326268"/>
        <dbReference type="EC" id="3.5.3.11"/>
    </reaction>
</comment>
<evidence type="ECO:0000256" key="11">
    <source>
        <dbReference type="ARBA" id="ARBA00067513"/>
    </source>
</evidence>
<dbReference type="EC" id="3.5.3.11" evidence="10"/>
<evidence type="ECO:0000256" key="12">
    <source>
        <dbReference type="ARBA" id="ARBA00082423"/>
    </source>
</evidence>
<evidence type="ECO:0000256" key="1">
    <source>
        <dbReference type="ARBA" id="ARBA00009227"/>
    </source>
</evidence>
<dbReference type="PROSITE" id="PS01053">
    <property type="entry name" value="ARGINASE_1"/>
    <property type="match status" value="1"/>
</dbReference>